<accession>A0A2L2X894</accession>
<dbReference type="EMBL" id="BFAV01000019">
    <property type="protein sequence ID" value="GBF32222.1"/>
    <property type="molecule type" value="Genomic_DNA"/>
</dbReference>
<gene>
    <name evidence="2" type="ORF">DCCM_0413</name>
</gene>
<feature type="transmembrane region" description="Helical" evidence="1">
    <location>
        <begin position="39"/>
        <end position="59"/>
    </location>
</feature>
<keyword evidence="3" id="KW-1185">Reference proteome</keyword>
<protein>
    <recommendedName>
        <fullName evidence="4">Holin</fullName>
    </recommendedName>
</protein>
<keyword evidence="1" id="KW-0472">Membrane</keyword>
<dbReference type="Proteomes" id="UP000239549">
    <property type="component" value="Unassembled WGS sequence"/>
</dbReference>
<evidence type="ECO:0000313" key="2">
    <source>
        <dbReference type="EMBL" id="GBF32222.1"/>
    </source>
</evidence>
<keyword evidence="1" id="KW-1133">Transmembrane helix</keyword>
<sequence>MSINWKKKLGSRKFWAFISAITTSVCVLANAGEDTTAEILGLIGAVGSAVIYVLAEAYVDGKTVKGAPAELVEDTVEAEYQNHMK</sequence>
<reference evidence="3" key="1">
    <citation type="submission" date="2018-02" db="EMBL/GenBank/DDBJ databases">
        <title>Genome sequence of Desulfocucumis palustris strain NAW-5.</title>
        <authorList>
            <person name="Watanabe M."/>
            <person name="Kojima H."/>
            <person name="Fukui M."/>
        </authorList>
    </citation>
    <scope>NUCLEOTIDE SEQUENCE [LARGE SCALE GENOMIC DNA]</scope>
    <source>
        <strain evidence="3">NAW-5</strain>
    </source>
</reference>
<evidence type="ECO:0000313" key="3">
    <source>
        <dbReference type="Proteomes" id="UP000239549"/>
    </source>
</evidence>
<name>A0A2L2X894_9FIRM</name>
<proteinExistence type="predicted"/>
<dbReference type="AlphaFoldDB" id="A0A2L2X894"/>
<keyword evidence="1" id="KW-0812">Transmembrane</keyword>
<dbReference type="RefSeq" id="WP_174705129.1">
    <property type="nucleotide sequence ID" value="NZ_BFAV01000019.1"/>
</dbReference>
<organism evidence="2 3">
    <name type="scientific">Desulfocucumis palustris</name>
    <dbReference type="NCBI Taxonomy" id="1898651"/>
    <lineage>
        <taxon>Bacteria</taxon>
        <taxon>Bacillati</taxon>
        <taxon>Bacillota</taxon>
        <taxon>Clostridia</taxon>
        <taxon>Eubacteriales</taxon>
        <taxon>Desulfocucumaceae</taxon>
        <taxon>Desulfocucumis</taxon>
    </lineage>
</organism>
<evidence type="ECO:0000256" key="1">
    <source>
        <dbReference type="SAM" id="Phobius"/>
    </source>
</evidence>
<comment type="caution">
    <text evidence="2">The sequence shown here is derived from an EMBL/GenBank/DDBJ whole genome shotgun (WGS) entry which is preliminary data.</text>
</comment>
<evidence type="ECO:0008006" key="4">
    <source>
        <dbReference type="Google" id="ProtNLM"/>
    </source>
</evidence>